<dbReference type="SUPFAM" id="SSF52540">
    <property type="entry name" value="P-loop containing nucleoside triphosphate hydrolases"/>
    <property type="match status" value="1"/>
</dbReference>
<dbReference type="Proteomes" id="UP001224644">
    <property type="component" value="Unassembled WGS sequence"/>
</dbReference>
<evidence type="ECO:0000313" key="1">
    <source>
        <dbReference type="EMBL" id="MDN3592091.1"/>
    </source>
</evidence>
<dbReference type="GO" id="GO:0016301">
    <property type="term" value="F:kinase activity"/>
    <property type="evidence" value="ECO:0007669"/>
    <property type="project" value="UniProtKB-KW"/>
</dbReference>
<evidence type="ECO:0000313" key="2">
    <source>
        <dbReference type="Proteomes" id="UP001224644"/>
    </source>
</evidence>
<keyword evidence="1" id="KW-0808">Transferase</keyword>
<sequence>MLVVGITGLAGSGKSTAAERLISRHGFERGKFANALKEMLRTLLRYRGADEATIERMIEGDLKEVPSPLLNGRSPRHAMKTLGTEWGRDEINEDLWVDTETASVLRRKPEKIVFDDVRFPNEVAAIRRLGGQIWRVSRSIEDYARAKKGAAAAASHPSEALGAVPDRQLGNYGGKAELAAVVDMQIAAMARAAERAAARAA</sequence>
<dbReference type="Gene3D" id="3.40.50.300">
    <property type="entry name" value="P-loop containing nucleotide triphosphate hydrolases"/>
    <property type="match status" value="1"/>
</dbReference>
<organism evidence="1 2">
    <name type="scientific">Methylobacterium adhaesivum</name>
    <dbReference type="NCBI Taxonomy" id="333297"/>
    <lineage>
        <taxon>Bacteria</taxon>
        <taxon>Pseudomonadati</taxon>
        <taxon>Pseudomonadota</taxon>
        <taxon>Alphaproteobacteria</taxon>
        <taxon>Hyphomicrobiales</taxon>
        <taxon>Methylobacteriaceae</taxon>
        <taxon>Methylobacterium</taxon>
    </lineage>
</organism>
<keyword evidence="1" id="KW-0418">Kinase</keyword>
<dbReference type="EMBL" id="JAUFPX010000015">
    <property type="protein sequence ID" value="MDN3592091.1"/>
    <property type="molecule type" value="Genomic_DNA"/>
</dbReference>
<protein>
    <submittedName>
        <fullName evidence="1">Deoxynucleotide monophosphate kinase</fullName>
    </submittedName>
</protein>
<reference evidence="2" key="1">
    <citation type="journal article" date="2019" name="Int. J. Syst. Evol. Microbiol.">
        <title>The Global Catalogue of Microorganisms (GCM) 10K type strain sequencing project: providing services to taxonomists for standard genome sequencing and annotation.</title>
        <authorList>
            <consortium name="The Broad Institute Genomics Platform"/>
            <consortium name="The Broad Institute Genome Sequencing Center for Infectious Disease"/>
            <person name="Wu L."/>
            <person name="Ma J."/>
        </authorList>
    </citation>
    <scope>NUCLEOTIDE SEQUENCE [LARGE SCALE GENOMIC DNA]</scope>
    <source>
        <strain evidence="2">CECT 7069</strain>
    </source>
</reference>
<comment type="caution">
    <text evidence="1">The sequence shown here is derived from an EMBL/GenBank/DDBJ whole genome shotgun (WGS) entry which is preliminary data.</text>
</comment>
<dbReference type="InterPro" id="IPR027417">
    <property type="entry name" value="P-loop_NTPase"/>
</dbReference>
<accession>A0ABT8BLM4</accession>
<dbReference type="RefSeq" id="WP_290346224.1">
    <property type="nucleotide sequence ID" value="NZ_JAUFPX010000015.1"/>
</dbReference>
<name>A0ABT8BLM4_9HYPH</name>
<gene>
    <name evidence="1" type="ORF">QWZ12_15950</name>
</gene>
<proteinExistence type="predicted"/>
<keyword evidence="2" id="KW-1185">Reference proteome</keyword>